<dbReference type="Proteomes" id="UP001165089">
    <property type="component" value="Unassembled WGS sequence"/>
</dbReference>
<accession>A0ABQ5Q5Y4</accession>
<dbReference type="EMBL" id="BSDD01000002">
    <property type="protein sequence ID" value="GLH69515.1"/>
    <property type="molecule type" value="Genomic_DNA"/>
</dbReference>
<evidence type="ECO:0000313" key="1">
    <source>
        <dbReference type="EMBL" id="GLH69515.1"/>
    </source>
</evidence>
<comment type="caution">
    <text evidence="1">The sequence shown here is derived from an EMBL/GenBank/DDBJ whole genome shotgun (WGS) entry which is preliminary data.</text>
</comment>
<protein>
    <submittedName>
        <fullName evidence="1">Uncharacterized protein</fullName>
    </submittedName>
</protein>
<name>A0ABQ5Q5Y4_9BACT</name>
<reference evidence="1 2" key="1">
    <citation type="journal article" date="2023" name="Antonie Van Leeuwenhoek">
        <title>Mesoterricola silvestris gen. nov., sp. nov., Mesoterricola sediminis sp. nov., Geothrix oryzae sp. nov., Geothrix edaphica sp. nov., Geothrix rubra sp. nov., and Geothrix limicola sp. nov., six novel members of Acidobacteriota isolated from soils.</title>
        <authorList>
            <person name="Itoh H."/>
            <person name="Sugisawa Y."/>
            <person name="Mise K."/>
            <person name="Xu Z."/>
            <person name="Kuniyasu M."/>
            <person name="Ushijima N."/>
            <person name="Kawano K."/>
            <person name="Kobayashi E."/>
            <person name="Shiratori Y."/>
            <person name="Masuda Y."/>
            <person name="Senoo K."/>
        </authorList>
    </citation>
    <scope>NUCLEOTIDE SEQUENCE [LARGE SCALE GENOMIC DNA]</scope>
    <source>
        <strain evidence="1 2">Red803</strain>
    </source>
</reference>
<proteinExistence type="predicted"/>
<sequence>MAVDSKENLVAIVFSASAAPIRETSRAWAVGREG</sequence>
<gene>
    <name evidence="1" type="ORF">GETHPA_10480</name>
</gene>
<organism evidence="1 2">
    <name type="scientific">Geothrix rubra</name>
    <dbReference type="NCBI Taxonomy" id="2927977"/>
    <lineage>
        <taxon>Bacteria</taxon>
        <taxon>Pseudomonadati</taxon>
        <taxon>Acidobacteriota</taxon>
        <taxon>Holophagae</taxon>
        <taxon>Holophagales</taxon>
        <taxon>Holophagaceae</taxon>
        <taxon>Geothrix</taxon>
    </lineage>
</organism>
<keyword evidence="2" id="KW-1185">Reference proteome</keyword>
<evidence type="ECO:0000313" key="2">
    <source>
        <dbReference type="Proteomes" id="UP001165089"/>
    </source>
</evidence>